<dbReference type="EMBL" id="BAABRU010000065">
    <property type="protein sequence ID" value="GAA5531571.1"/>
    <property type="molecule type" value="Genomic_DNA"/>
</dbReference>
<dbReference type="InterPro" id="IPR004446">
    <property type="entry name" value="Heptose_bisP_phosphatase"/>
</dbReference>
<keyword evidence="3" id="KW-1185">Reference proteome</keyword>
<keyword evidence="1" id="KW-0119">Carbohydrate metabolism</keyword>
<sequence length="163" mass="18150">MLYVFDLDGTLIQGYMDGGDYAHVQPLPGRIEKLAELRAVGHTVAIATNQGGIAFGYNSEGDFKTKLLEALRALKLARDTPVKVCFHHSTASIERYRDPEGCARRKPSGLMIKELMQELGYSADQTMYVGDRPEDDQAAAHAEVAFMWERDFFGLGAENFMAR</sequence>
<accession>A0ABP9X863</accession>
<dbReference type="SUPFAM" id="SSF56784">
    <property type="entry name" value="HAD-like"/>
    <property type="match status" value="1"/>
</dbReference>
<comment type="caution">
    <text evidence="2">The sequence shown here is derived from an EMBL/GenBank/DDBJ whole genome shotgun (WGS) entry which is preliminary data.</text>
</comment>
<evidence type="ECO:0000256" key="1">
    <source>
        <dbReference type="PIRNR" id="PIRNR004682"/>
    </source>
</evidence>
<gene>
    <name evidence="2" type="primary">gmhB_2</name>
    <name evidence="2" type="ORF">Hgul01_05396</name>
</gene>
<dbReference type="PANTHER" id="PTHR42891:SF1">
    <property type="entry name" value="D-GLYCERO-BETA-D-MANNO-HEPTOSE-1,7-BISPHOSPHATE 7-PHOSPHATASE"/>
    <property type="match status" value="1"/>
</dbReference>
<dbReference type="EC" id="3.1.3.-" evidence="1"/>
<evidence type="ECO:0000313" key="3">
    <source>
        <dbReference type="Proteomes" id="UP001428290"/>
    </source>
</evidence>
<dbReference type="RefSeq" id="WP_345725122.1">
    <property type="nucleotide sequence ID" value="NZ_BAABRU010000065.1"/>
</dbReference>
<comment type="similarity">
    <text evidence="1">Belongs to the gmhB family.</text>
</comment>
<comment type="subcellular location">
    <subcellularLocation>
        <location evidence="1">Cytoplasm</location>
    </subcellularLocation>
</comment>
<dbReference type="Pfam" id="PF08645">
    <property type="entry name" value="PNK3P"/>
    <property type="match status" value="1"/>
</dbReference>
<protein>
    <recommendedName>
        <fullName evidence="1">D,D-heptose 1,7-bisphosphate phosphatase</fullName>
        <ecNumber evidence="1">3.1.3.-</ecNumber>
    </recommendedName>
</protein>
<keyword evidence="1" id="KW-0378">Hydrolase</keyword>
<dbReference type="InterPro" id="IPR023214">
    <property type="entry name" value="HAD_sf"/>
</dbReference>
<dbReference type="PANTHER" id="PTHR42891">
    <property type="entry name" value="D-GLYCERO-BETA-D-MANNO-HEPTOSE-1,7-BISPHOSPHATE 7-PHOSPHATASE"/>
    <property type="match status" value="1"/>
</dbReference>
<keyword evidence="1" id="KW-0963">Cytoplasm</keyword>
<dbReference type="PIRSF" id="PIRSF004682">
    <property type="entry name" value="GmhB"/>
    <property type="match status" value="1"/>
</dbReference>
<proteinExistence type="inferred from homology"/>
<name>A0ABP9X863_9CHLR</name>
<dbReference type="InterPro" id="IPR036412">
    <property type="entry name" value="HAD-like_sf"/>
</dbReference>
<dbReference type="NCBIfam" id="TIGR01662">
    <property type="entry name" value="HAD-SF-IIIA"/>
    <property type="match status" value="1"/>
</dbReference>
<reference evidence="2 3" key="1">
    <citation type="submission" date="2024-02" db="EMBL/GenBank/DDBJ databases">
        <title>Herpetosiphon gulosus NBRC 112829.</title>
        <authorList>
            <person name="Ichikawa N."/>
            <person name="Katano-Makiyama Y."/>
            <person name="Hidaka K."/>
        </authorList>
    </citation>
    <scope>NUCLEOTIDE SEQUENCE [LARGE SCALE GENOMIC DNA]</scope>
    <source>
        <strain evidence="2 3">NBRC 112829</strain>
    </source>
</reference>
<dbReference type="Proteomes" id="UP001428290">
    <property type="component" value="Unassembled WGS sequence"/>
</dbReference>
<evidence type="ECO:0000313" key="2">
    <source>
        <dbReference type="EMBL" id="GAA5531571.1"/>
    </source>
</evidence>
<dbReference type="InterPro" id="IPR013954">
    <property type="entry name" value="PNK3P"/>
</dbReference>
<dbReference type="InterPro" id="IPR006549">
    <property type="entry name" value="HAD-SF_hydro_IIIA"/>
</dbReference>
<dbReference type="Gene3D" id="3.40.50.1000">
    <property type="entry name" value="HAD superfamily/HAD-like"/>
    <property type="match status" value="1"/>
</dbReference>
<organism evidence="2 3">
    <name type="scientific">Herpetosiphon gulosus</name>
    <dbReference type="NCBI Taxonomy" id="1973496"/>
    <lineage>
        <taxon>Bacteria</taxon>
        <taxon>Bacillati</taxon>
        <taxon>Chloroflexota</taxon>
        <taxon>Chloroflexia</taxon>
        <taxon>Herpetosiphonales</taxon>
        <taxon>Herpetosiphonaceae</taxon>
        <taxon>Herpetosiphon</taxon>
    </lineage>
</organism>